<dbReference type="EMBL" id="JADGJD010000941">
    <property type="protein sequence ID" value="KAJ3047549.1"/>
    <property type="molecule type" value="Genomic_DNA"/>
</dbReference>
<evidence type="ECO:0000256" key="1">
    <source>
        <dbReference type="SAM" id="MobiDB-lite"/>
    </source>
</evidence>
<organism evidence="2 3">
    <name type="scientific">Rhizophlyctis rosea</name>
    <dbReference type="NCBI Taxonomy" id="64517"/>
    <lineage>
        <taxon>Eukaryota</taxon>
        <taxon>Fungi</taxon>
        <taxon>Fungi incertae sedis</taxon>
        <taxon>Chytridiomycota</taxon>
        <taxon>Chytridiomycota incertae sedis</taxon>
        <taxon>Chytridiomycetes</taxon>
        <taxon>Rhizophlyctidales</taxon>
        <taxon>Rhizophlyctidaceae</taxon>
        <taxon>Rhizophlyctis</taxon>
    </lineage>
</organism>
<dbReference type="Proteomes" id="UP001212841">
    <property type="component" value="Unassembled WGS sequence"/>
</dbReference>
<protein>
    <submittedName>
        <fullName evidence="2">Uncharacterized protein</fullName>
    </submittedName>
</protein>
<feature type="region of interest" description="Disordered" evidence="1">
    <location>
        <begin position="27"/>
        <end position="50"/>
    </location>
</feature>
<evidence type="ECO:0000313" key="2">
    <source>
        <dbReference type="EMBL" id="KAJ3047549.1"/>
    </source>
</evidence>
<keyword evidence="3" id="KW-1185">Reference proteome</keyword>
<feature type="compositionally biased region" description="Basic and acidic residues" evidence="1">
    <location>
        <begin position="27"/>
        <end position="39"/>
    </location>
</feature>
<proteinExistence type="predicted"/>
<name>A0AAD5S698_9FUNG</name>
<reference evidence="2" key="1">
    <citation type="submission" date="2020-05" db="EMBL/GenBank/DDBJ databases">
        <title>Phylogenomic resolution of chytrid fungi.</title>
        <authorList>
            <person name="Stajich J.E."/>
            <person name="Amses K."/>
            <person name="Simmons R."/>
            <person name="Seto K."/>
            <person name="Myers J."/>
            <person name="Bonds A."/>
            <person name="Quandt C.A."/>
            <person name="Barry K."/>
            <person name="Liu P."/>
            <person name="Grigoriev I."/>
            <person name="Longcore J.E."/>
            <person name="James T.Y."/>
        </authorList>
    </citation>
    <scope>NUCLEOTIDE SEQUENCE</scope>
    <source>
        <strain evidence="2">JEL0318</strain>
    </source>
</reference>
<dbReference type="AlphaFoldDB" id="A0AAD5S698"/>
<sequence>MTSLTEFVNIDCVRQLAALREIHDPTHDRKKAKAVEKKAGSRHSVKKQKTDKDIPSIVGVRIYLKKLSTDGSLKVDYQYKKFTKDGQSIGRRYPKWPSLTWMQKNIRNYMLDGRYYYLDMNSSNFRLIKSTAKNFDLEPCRRLDKYVANREKYLTKFEMTKKDVFNMMMFCKPRADAPPFLTKMHTYI</sequence>
<evidence type="ECO:0000313" key="3">
    <source>
        <dbReference type="Proteomes" id="UP001212841"/>
    </source>
</evidence>
<comment type="caution">
    <text evidence="2">The sequence shown here is derived from an EMBL/GenBank/DDBJ whole genome shotgun (WGS) entry which is preliminary data.</text>
</comment>
<accession>A0AAD5S698</accession>
<gene>
    <name evidence="2" type="ORF">HK097_011441</name>
</gene>